<protein>
    <submittedName>
        <fullName evidence="4">GGDEF-domain containing protein</fullName>
    </submittedName>
</protein>
<dbReference type="PROSITE" id="PS50887">
    <property type="entry name" value="GGDEF"/>
    <property type="match status" value="1"/>
</dbReference>
<feature type="domain" description="GGDEF" evidence="3">
    <location>
        <begin position="354"/>
        <end position="486"/>
    </location>
</feature>
<dbReference type="Gene3D" id="3.20.20.450">
    <property type="entry name" value="EAL domain"/>
    <property type="match status" value="1"/>
</dbReference>
<dbReference type="PROSITE" id="PS50883">
    <property type="entry name" value="EAL"/>
    <property type="match status" value="1"/>
</dbReference>
<sequence>MFKVNRFPVLILFLFVVVFFSLKIGFQENEWLMSLGINILQVIVGSLSLIWLSQAYRRTKHNQKIFWLLLIIGMSLYLSSTCLLLYLHISQGVILPGDMSYMIWLLAYLFFLAALLAKIKEMSASFPHDSYIFSSIIFMITAISISINFIINPFLKLSGSSWVVTITPVIYPAVDLTILFAIIILFYLIQNNEEKKYMLFCVIGFFFQVVGDLIYAYSLIKDAYQPGHFIDLLSLLSLFFIGIAGFYAKEIKNDGELKTLNSTRTIDGIISYTSIFVLLLLVVLSYQRNFNALSIGLLLTFFIVLWRQFQLLHKNKKLMNQFKHLAYHDPLTGLNNRRSFLEEIETVLKSHQDSQVALILINLDRFKFVNDTLGHHNGDEILAKISERFKENLSVDTLIFRTGGDEFTVVFSNATEVTCSALVDEILTGFRKSFILNDNEINVTASIGISMFPNHGVTSEELMKNADAAMCLSKENGKNIFSFYNTDLSIAMIRKQQIETELRKAIQNKQMFLAYQPKVDLKTLEIVGMEALLRWKHPELGWVSPVEFIPVAEESGQIISIGEWVLHQACQQNKRWQEQGYHCICVSVNVSVLQFQHGKFLETVHKAIQKSKLDPQFLELEITESIMQNIIESKEILESLKRMGIKTSIDDFGTGYSSLSVLSKLPIDTIKIDKAFVDELEVTGHYSTIKAIIDLSLNLNLNVVAEGIETEGQMKILKESGCTTGQGYLFSKPVDADEFETILQKIDFIKI</sequence>
<dbReference type="CDD" id="cd01949">
    <property type="entry name" value="GGDEF"/>
    <property type="match status" value="1"/>
</dbReference>
<dbReference type="SUPFAM" id="SSF55073">
    <property type="entry name" value="Nucleotide cyclase"/>
    <property type="match status" value="1"/>
</dbReference>
<proteinExistence type="predicted"/>
<dbReference type="RefSeq" id="WP_065528327.1">
    <property type="nucleotide sequence ID" value="NZ_CP016537.2"/>
</dbReference>
<evidence type="ECO:0000313" key="5">
    <source>
        <dbReference type="Proteomes" id="UP000092687"/>
    </source>
</evidence>
<name>A0A1C7DSR4_9BACL</name>
<dbReference type="InterPro" id="IPR052155">
    <property type="entry name" value="Biofilm_reg_signaling"/>
</dbReference>
<feature type="transmembrane region" description="Helical" evidence="1">
    <location>
        <begin position="7"/>
        <end position="26"/>
    </location>
</feature>
<dbReference type="KEGG" id="phc:BBI08_11415"/>
<dbReference type="InterPro" id="IPR035919">
    <property type="entry name" value="EAL_sf"/>
</dbReference>
<dbReference type="CDD" id="cd01948">
    <property type="entry name" value="EAL"/>
    <property type="match status" value="1"/>
</dbReference>
<dbReference type="AlphaFoldDB" id="A0A1C7DSR4"/>
<dbReference type="SUPFAM" id="SSF141868">
    <property type="entry name" value="EAL domain-like"/>
    <property type="match status" value="1"/>
</dbReference>
<evidence type="ECO:0000259" key="3">
    <source>
        <dbReference type="PROSITE" id="PS50887"/>
    </source>
</evidence>
<keyword evidence="5" id="KW-1185">Reference proteome</keyword>
<dbReference type="PANTHER" id="PTHR44757:SF2">
    <property type="entry name" value="BIOFILM ARCHITECTURE MAINTENANCE PROTEIN MBAA"/>
    <property type="match status" value="1"/>
</dbReference>
<dbReference type="PANTHER" id="PTHR44757">
    <property type="entry name" value="DIGUANYLATE CYCLASE DGCP"/>
    <property type="match status" value="1"/>
</dbReference>
<dbReference type="OrthoDB" id="2624050at2"/>
<feature type="transmembrane region" description="Helical" evidence="1">
    <location>
        <begin position="131"/>
        <end position="150"/>
    </location>
</feature>
<feature type="transmembrane region" description="Helical" evidence="1">
    <location>
        <begin position="229"/>
        <end position="248"/>
    </location>
</feature>
<feature type="transmembrane region" description="Helical" evidence="1">
    <location>
        <begin position="269"/>
        <end position="286"/>
    </location>
</feature>
<dbReference type="NCBIfam" id="TIGR00254">
    <property type="entry name" value="GGDEF"/>
    <property type="match status" value="1"/>
</dbReference>
<keyword evidence="1" id="KW-0812">Transmembrane</keyword>
<dbReference type="InterPro" id="IPR043128">
    <property type="entry name" value="Rev_trsase/Diguanyl_cyclase"/>
</dbReference>
<organism evidence="4 5">
    <name type="scientific">Planococcus halocryophilus</name>
    <dbReference type="NCBI Taxonomy" id="1215089"/>
    <lineage>
        <taxon>Bacteria</taxon>
        <taxon>Bacillati</taxon>
        <taxon>Bacillota</taxon>
        <taxon>Bacilli</taxon>
        <taxon>Bacillales</taxon>
        <taxon>Caryophanaceae</taxon>
        <taxon>Planococcus</taxon>
    </lineage>
</organism>
<accession>A0A1C7DSR4</accession>
<evidence type="ECO:0000256" key="1">
    <source>
        <dbReference type="SAM" id="Phobius"/>
    </source>
</evidence>
<reference evidence="4" key="1">
    <citation type="submission" date="2016-10" db="EMBL/GenBank/DDBJ databases">
        <authorList>
            <person name="de Groot N.N."/>
        </authorList>
    </citation>
    <scope>NUCLEOTIDE SEQUENCE</scope>
    <source>
        <strain evidence="4">DSM 24743</strain>
    </source>
</reference>
<gene>
    <name evidence="4" type="ORF">BBI08_11415</name>
</gene>
<keyword evidence="1" id="KW-0472">Membrane</keyword>
<evidence type="ECO:0000259" key="2">
    <source>
        <dbReference type="PROSITE" id="PS50883"/>
    </source>
</evidence>
<dbReference type="Proteomes" id="UP000092687">
    <property type="component" value="Chromosome"/>
</dbReference>
<keyword evidence="1" id="KW-1133">Transmembrane helix</keyword>
<dbReference type="SMART" id="SM00267">
    <property type="entry name" value="GGDEF"/>
    <property type="match status" value="1"/>
</dbReference>
<dbReference type="SMART" id="SM00052">
    <property type="entry name" value="EAL"/>
    <property type="match status" value="1"/>
</dbReference>
<dbReference type="Pfam" id="PF00990">
    <property type="entry name" value="GGDEF"/>
    <property type="match status" value="1"/>
</dbReference>
<dbReference type="EMBL" id="CP016537">
    <property type="protein sequence ID" value="ANU14442.1"/>
    <property type="molecule type" value="Genomic_DNA"/>
</dbReference>
<dbReference type="STRING" id="1215089.BBI08_11415"/>
<feature type="transmembrane region" description="Helical" evidence="1">
    <location>
        <begin position="32"/>
        <end position="53"/>
    </location>
</feature>
<feature type="transmembrane region" description="Helical" evidence="1">
    <location>
        <begin position="170"/>
        <end position="190"/>
    </location>
</feature>
<feature type="transmembrane region" description="Helical" evidence="1">
    <location>
        <begin position="101"/>
        <end position="119"/>
    </location>
</feature>
<feature type="transmembrane region" description="Helical" evidence="1">
    <location>
        <begin position="65"/>
        <end position="89"/>
    </location>
</feature>
<feature type="transmembrane region" description="Helical" evidence="1">
    <location>
        <begin position="197"/>
        <end position="217"/>
    </location>
</feature>
<evidence type="ECO:0000313" key="4">
    <source>
        <dbReference type="EMBL" id="ANU14442.1"/>
    </source>
</evidence>
<feature type="domain" description="EAL" evidence="2">
    <location>
        <begin position="495"/>
        <end position="747"/>
    </location>
</feature>
<dbReference type="Gene3D" id="3.30.70.270">
    <property type="match status" value="1"/>
</dbReference>
<dbReference type="InterPro" id="IPR000160">
    <property type="entry name" value="GGDEF_dom"/>
</dbReference>
<dbReference type="InterPro" id="IPR001633">
    <property type="entry name" value="EAL_dom"/>
</dbReference>
<dbReference type="Pfam" id="PF00563">
    <property type="entry name" value="EAL"/>
    <property type="match status" value="1"/>
</dbReference>
<dbReference type="InterPro" id="IPR029787">
    <property type="entry name" value="Nucleotide_cyclase"/>
</dbReference>